<dbReference type="AlphaFoldDB" id="A0A1S4F9M2"/>
<dbReference type="PROSITE" id="PS50157">
    <property type="entry name" value="ZINC_FINGER_C2H2_2"/>
    <property type="match status" value="8"/>
</dbReference>
<dbReference type="VEuPathDB" id="VectorBase:AAEL005031"/>
<gene>
    <name evidence="5" type="primary">5565852</name>
</gene>
<dbReference type="SMART" id="SM00355">
    <property type="entry name" value="ZnF_C2H2"/>
    <property type="match status" value="14"/>
</dbReference>
<dbReference type="PROSITE" id="PS00028">
    <property type="entry name" value="ZINC_FINGER_C2H2_1"/>
    <property type="match status" value="8"/>
</dbReference>
<dbReference type="PROSITE" id="PS51915">
    <property type="entry name" value="ZAD"/>
    <property type="match status" value="2"/>
</dbReference>
<protein>
    <submittedName>
        <fullName evidence="5">Uncharacterized protein</fullName>
    </submittedName>
</protein>
<evidence type="ECO:0000313" key="5">
    <source>
        <dbReference type="EnsemblMetazoa" id="AAEL005031-PA"/>
    </source>
</evidence>
<dbReference type="Gene3D" id="3.40.1800.20">
    <property type="match status" value="1"/>
</dbReference>
<dbReference type="SUPFAM" id="SSF57716">
    <property type="entry name" value="Glucocorticoid receptor-like (DNA-binding domain)"/>
    <property type="match status" value="2"/>
</dbReference>
<dbReference type="GO" id="GO:0008270">
    <property type="term" value="F:zinc ion binding"/>
    <property type="evidence" value="ECO:0007669"/>
    <property type="project" value="UniProtKB-UniRule"/>
</dbReference>
<sequence>MDSTDIKMEEEDQVDLLQCRLCLTDEAEELISLYSQCLSQDKLVVEVLTAVMRLDSFKDNDDNMPQHICGHCLSCLDAVYSFVELARRNGPLEDGGECCRICRRDEVEELISILCVSSKDGKLIADMLQDVCGLPRPEQDDDGHARYVCRECFNTLSAAYSFRAMGLESNSTLSKSFTSELVHGSDSMETSLKIEQDEMEGTGVEQTLNQVANENEDPFIYLDSVAVDVERLKPLLFTKENAEYYDQLIFNGIICCCRQLFQNNDEWQQHCRREHSIETILPSVGNDCTICHRSFSTASQLAEHLKKRENDFFYRCKICNIMTQERDTLVNHFEHTRFHPILHESAIAQLDFEKKAETDYESSGDCCGCSEQFETGEALLQHVQEAHYPEMEDHPTFQCLICYQSFPNKQSLKEHQLVYATTKTYRCRTTNCEFKCVGSISDIKEHVESGEHLIKSTEFFCCFYGCYETFETSHALEQHCLNDHTEQRITNGRFSAEATSNVCWLCNRHIATKHAFKEHIRAQSDRKHICSTCGKKFVSQKAVVKHERVVHSTVDPSAFPCDRCPATFSKKHILEQHIKTIHNKIRSELCTTCGKGFATKRGLKGHIMNRHMEERPYKCTECTMTFGNKFLLQKHLPTHSNERPHKCSYCGITYRHLSDVKRHINAVHLDNKPYACESCDARFVRLRDLQVHAIRHTKTKRFRCNVVDCDFATNVRKQMDKHSNENHNDGDEK</sequence>
<keyword evidence="1" id="KW-0479">Metal-binding</keyword>
<evidence type="ECO:0000256" key="2">
    <source>
        <dbReference type="ARBA" id="ARBA00022737"/>
    </source>
</evidence>
<reference evidence="5" key="2">
    <citation type="submission" date="2020-05" db="UniProtKB">
        <authorList>
            <consortium name="EnsemblMetazoa"/>
        </authorList>
    </citation>
    <scope>IDENTIFICATION</scope>
    <source>
        <strain evidence="5">LVP_AGWG</strain>
    </source>
</reference>
<dbReference type="PANTHER" id="PTHR24379:SF121">
    <property type="entry name" value="C2H2-TYPE DOMAIN-CONTAINING PROTEIN"/>
    <property type="match status" value="1"/>
</dbReference>
<dbReference type="InterPro" id="IPR013087">
    <property type="entry name" value="Znf_C2H2_type"/>
</dbReference>
<dbReference type="PANTHER" id="PTHR24379">
    <property type="entry name" value="KRAB AND ZINC FINGER DOMAIN-CONTAINING"/>
    <property type="match status" value="1"/>
</dbReference>
<dbReference type="Gene3D" id="3.30.160.60">
    <property type="entry name" value="Classic Zinc Finger"/>
    <property type="match status" value="7"/>
</dbReference>
<evidence type="ECO:0000256" key="3">
    <source>
        <dbReference type="ARBA" id="ARBA00022771"/>
    </source>
</evidence>
<dbReference type="SMART" id="SM00868">
    <property type="entry name" value="zf-AD"/>
    <property type="match status" value="2"/>
</dbReference>
<dbReference type="OrthoDB" id="7755329at2759"/>
<evidence type="ECO:0000256" key="1">
    <source>
        <dbReference type="ARBA" id="ARBA00022723"/>
    </source>
</evidence>
<keyword evidence="4" id="KW-0862">Zinc</keyword>
<accession>A0A1S4F9M2</accession>
<dbReference type="InParanoid" id="A0A1S4F9M2"/>
<keyword evidence="3" id="KW-0863">Zinc-finger</keyword>
<name>A0A1S4F9M2_AEDAE</name>
<dbReference type="GO" id="GO:0000981">
    <property type="term" value="F:DNA-binding transcription factor activity, RNA polymerase II-specific"/>
    <property type="evidence" value="ECO:0007669"/>
    <property type="project" value="TreeGrafter"/>
</dbReference>
<keyword evidence="6" id="KW-1185">Reference proteome</keyword>
<evidence type="ECO:0000313" key="6">
    <source>
        <dbReference type="Proteomes" id="UP000008820"/>
    </source>
</evidence>
<reference evidence="5 6" key="1">
    <citation type="submission" date="2017-06" db="EMBL/GenBank/DDBJ databases">
        <title>Aedes aegypti genome working group (AGWG) sequencing and assembly.</title>
        <authorList>
            <consortium name="Aedes aegypti Genome Working Group (AGWG)"/>
            <person name="Matthews B.J."/>
        </authorList>
    </citation>
    <scope>NUCLEOTIDE SEQUENCE [LARGE SCALE GENOMIC DNA]</scope>
    <source>
        <strain evidence="5 6">LVP_AGWG</strain>
    </source>
</reference>
<dbReference type="GO" id="GO:0005634">
    <property type="term" value="C:nucleus"/>
    <property type="evidence" value="ECO:0007669"/>
    <property type="project" value="InterPro"/>
</dbReference>
<dbReference type="InterPro" id="IPR036236">
    <property type="entry name" value="Znf_C2H2_sf"/>
</dbReference>
<organism evidence="5 6">
    <name type="scientific">Aedes aegypti</name>
    <name type="common">Yellowfever mosquito</name>
    <name type="synonym">Culex aegypti</name>
    <dbReference type="NCBI Taxonomy" id="7159"/>
    <lineage>
        <taxon>Eukaryota</taxon>
        <taxon>Metazoa</taxon>
        <taxon>Ecdysozoa</taxon>
        <taxon>Arthropoda</taxon>
        <taxon>Hexapoda</taxon>
        <taxon>Insecta</taxon>
        <taxon>Pterygota</taxon>
        <taxon>Neoptera</taxon>
        <taxon>Endopterygota</taxon>
        <taxon>Diptera</taxon>
        <taxon>Nematocera</taxon>
        <taxon>Culicoidea</taxon>
        <taxon>Culicidae</taxon>
        <taxon>Culicinae</taxon>
        <taxon>Aedini</taxon>
        <taxon>Aedes</taxon>
        <taxon>Stegomyia</taxon>
    </lineage>
</organism>
<dbReference type="Pfam" id="PF00096">
    <property type="entry name" value="zf-C2H2"/>
    <property type="match status" value="4"/>
</dbReference>
<dbReference type="Proteomes" id="UP000008820">
    <property type="component" value="Chromosome 2"/>
</dbReference>
<proteinExistence type="predicted"/>
<keyword evidence="2" id="KW-0677">Repeat</keyword>
<dbReference type="EnsemblMetazoa" id="AAEL005031-RA">
    <property type="protein sequence ID" value="AAEL005031-PA"/>
    <property type="gene ID" value="AAEL005031"/>
</dbReference>
<evidence type="ECO:0000256" key="4">
    <source>
        <dbReference type="ARBA" id="ARBA00022833"/>
    </source>
</evidence>
<dbReference type="GO" id="GO:0000977">
    <property type="term" value="F:RNA polymerase II transcription regulatory region sequence-specific DNA binding"/>
    <property type="evidence" value="ECO:0007669"/>
    <property type="project" value="TreeGrafter"/>
</dbReference>
<dbReference type="Pfam" id="PF07776">
    <property type="entry name" value="zf-AD"/>
    <property type="match status" value="2"/>
</dbReference>
<dbReference type="InterPro" id="IPR012934">
    <property type="entry name" value="Znf_AD"/>
</dbReference>
<dbReference type="SUPFAM" id="SSF57667">
    <property type="entry name" value="beta-beta-alpha zinc fingers"/>
    <property type="match status" value="5"/>
</dbReference>